<evidence type="ECO:0000256" key="5">
    <source>
        <dbReference type="ARBA" id="ARBA00022741"/>
    </source>
</evidence>
<dbReference type="InterPro" id="IPR000014">
    <property type="entry name" value="PAS"/>
</dbReference>
<feature type="compositionally biased region" description="Basic residues" evidence="9">
    <location>
        <begin position="12"/>
        <end position="22"/>
    </location>
</feature>
<dbReference type="Gene3D" id="1.10.287.130">
    <property type="match status" value="1"/>
</dbReference>
<dbReference type="CDD" id="cd00130">
    <property type="entry name" value="PAS"/>
    <property type="match status" value="1"/>
</dbReference>
<dbReference type="Pfam" id="PF00989">
    <property type="entry name" value="PAS"/>
    <property type="match status" value="1"/>
</dbReference>
<accession>A0A2S2CRD9</accession>
<dbReference type="SMART" id="SM00388">
    <property type="entry name" value="HisKA"/>
    <property type="match status" value="1"/>
</dbReference>
<keyword evidence="12" id="KW-1185">Reference proteome</keyword>
<dbReference type="InterPro" id="IPR035965">
    <property type="entry name" value="PAS-like_dom_sf"/>
</dbReference>
<name>A0A2S2CRD9_9PROT</name>
<feature type="domain" description="Histidine kinase" evidence="10">
    <location>
        <begin position="157"/>
        <end position="375"/>
    </location>
</feature>
<dbReference type="Gene3D" id="3.30.450.20">
    <property type="entry name" value="PAS domain"/>
    <property type="match status" value="1"/>
</dbReference>
<dbReference type="SUPFAM" id="SSF55785">
    <property type="entry name" value="PYP-like sensor domain (PAS domain)"/>
    <property type="match status" value="1"/>
</dbReference>
<dbReference type="EMBL" id="CP029353">
    <property type="protein sequence ID" value="AWK87046.1"/>
    <property type="molecule type" value="Genomic_DNA"/>
</dbReference>
<dbReference type="EC" id="2.7.13.3" evidence="2"/>
<evidence type="ECO:0000256" key="8">
    <source>
        <dbReference type="ARBA" id="ARBA00023012"/>
    </source>
</evidence>
<dbReference type="SUPFAM" id="SSF55874">
    <property type="entry name" value="ATPase domain of HSP90 chaperone/DNA topoisomerase II/histidine kinase"/>
    <property type="match status" value="1"/>
</dbReference>
<dbReference type="InterPro" id="IPR036890">
    <property type="entry name" value="HATPase_C_sf"/>
</dbReference>
<gene>
    <name evidence="11" type="ORF">DEW08_13140</name>
</gene>
<dbReference type="GO" id="GO:0000155">
    <property type="term" value="F:phosphorelay sensor kinase activity"/>
    <property type="evidence" value="ECO:0007669"/>
    <property type="project" value="InterPro"/>
</dbReference>
<dbReference type="InterPro" id="IPR004358">
    <property type="entry name" value="Sig_transdc_His_kin-like_C"/>
</dbReference>
<dbReference type="PANTHER" id="PTHR43065">
    <property type="entry name" value="SENSOR HISTIDINE KINASE"/>
    <property type="match status" value="1"/>
</dbReference>
<organism evidence="11 12">
    <name type="scientific">Azospirillum thermophilum</name>
    <dbReference type="NCBI Taxonomy" id="2202148"/>
    <lineage>
        <taxon>Bacteria</taxon>
        <taxon>Pseudomonadati</taxon>
        <taxon>Pseudomonadota</taxon>
        <taxon>Alphaproteobacteria</taxon>
        <taxon>Rhodospirillales</taxon>
        <taxon>Azospirillaceae</taxon>
        <taxon>Azospirillum</taxon>
    </lineage>
</organism>
<dbReference type="InterPro" id="IPR013767">
    <property type="entry name" value="PAS_fold"/>
</dbReference>
<dbReference type="InterPro" id="IPR003661">
    <property type="entry name" value="HisK_dim/P_dom"/>
</dbReference>
<dbReference type="Proteomes" id="UP000245629">
    <property type="component" value="Chromosome 2"/>
</dbReference>
<dbReference type="SUPFAM" id="SSF47384">
    <property type="entry name" value="Homodimeric domain of signal transducing histidine kinase"/>
    <property type="match status" value="1"/>
</dbReference>
<keyword evidence="4" id="KW-0808">Transferase</keyword>
<sequence>MEPFSAAAYPRRSPRAKPAGRRGRIDPTIVLASLPEPVVVVDGAGDIRFVNLMAQEFFDLSDSVMTGMPVADLLPPDSPVLGLIEQVRRGSRRVSQEGVVIDTPRIGPHHVTVQVAMMGEPQDHVLITIHERSLARKIDNSLTHRHAARSVTAMAAMLAHEVKNPLSGIRGAAQLLEENASEQDRELTRLICDEADRIVALVNRMEVFSDKRPLERAPVNIHTVLEHVRKIAQNGFARHIRFIERYDPSLPPVHGNRDQLVQIFLNLIKNAAEAVPEVGGEITLSTSYQHGVRMAVPGGDTRLHLPLLVSVQDNGDGIPEDLRSNLFDPFVTTKVNGTGLGLALVAKLIGDHGGTIEFDSQPRRTVFKVSLPMFDEALSPTDDSPGYSDPAGIHSGGSQARGGRGAW</sequence>
<evidence type="ECO:0000256" key="2">
    <source>
        <dbReference type="ARBA" id="ARBA00012438"/>
    </source>
</evidence>
<feature type="compositionally biased region" description="Low complexity" evidence="9">
    <location>
        <begin position="1"/>
        <end position="11"/>
    </location>
</feature>
<dbReference type="SMART" id="SM00387">
    <property type="entry name" value="HATPase_c"/>
    <property type="match status" value="1"/>
</dbReference>
<dbReference type="KEGG" id="azz:DEW08_13140"/>
<keyword evidence="5" id="KW-0547">Nucleotide-binding</keyword>
<dbReference type="Pfam" id="PF02518">
    <property type="entry name" value="HATPase_c"/>
    <property type="match status" value="1"/>
</dbReference>
<evidence type="ECO:0000256" key="7">
    <source>
        <dbReference type="ARBA" id="ARBA00022840"/>
    </source>
</evidence>
<dbReference type="PROSITE" id="PS50109">
    <property type="entry name" value="HIS_KIN"/>
    <property type="match status" value="1"/>
</dbReference>
<dbReference type="PANTHER" id="PTHR43065:SF10">
    <property type="entry name" value="PEROXIDE STRESS-ACTIVATED HISTIDINE KINASE MAK3"/>
    <property type="match status" value="1"/>
</dbReference>
<evidence type="ECO:0000256" key="4">
    <source>
        <dbReference type="ARBA" id="ARBA00022679"/>
    </source>
</evidence>
<keyword evidence="7" id="KW-0067">ATP-binding</keyword>
<evidence type="ECO:0000256" key="3">
    <source>
        <dbReference type="ARBA" id="ARBA00022553"/>
    </source>
</evidence>
<dbReference type="RefSeq" id="WP_109327773.1">
    <property type="nucleotide sequence ID" value="NZ_CP029353.1"/>
</dbReference>
<dbReference type="InterPro" id="IPR003594">
    <property type="entry name" value="HATPase_dom"/>
</dbReference>
<evidence type="ECO:0000256" key="1">
    <source>
        <dbReference type="ARBA" id="ARBA00000085"/>
    </source>
</evidence>
<dbReference type="Gene3D" id="3.30.565.10">
    <property type="entry name" value="Histidine kinase-like ATPase, C-terminal domain"/>
    <property type="match status" value="1"/>
</dbReference>
<evidence type="ECO:0000313" key="11">
    <source>
        <dbReference type="EMBL" id="AWK87046.1"/>
    </source>
</evidence>
<keyword evidence="8" id="KW-0902">Two-component regulatory system</keyword>
<proteinExistence type="predicted"/>
<dbReference type="PRINTS" id="PR00344">
    <property type="entry name" value="BCTRLSENSOR"/>
</dbReference>
<dbReference type="SMART" id="SM00091">
    <property type="entry name" value="PAS"/>
    <property type="match status" value="1"/>
</dbReference>
<dbReference type="GO" id="GO:0006355">
    <property type="term" value="P:regulation of DNA-templated transcription"/>
    <property type="evidence" value="ECO:0007669"/>
    <property type="project" value="InterPro"/>
</dbReference>
<dbReference type="InterPro" id="IPR005467">
    <property type="entry name" value="His_kinase_dom"/>
</dbReference>
<evidence type="ECO:0000256" key="9">
    <source>
        <dbReference type="SAM" id="MobiDB-lite"/>
    </source>
</evidence>
<evidence type="ECO:0000259" key="10">
    <source>
        <dbReference type="PROSITE" id="PS50109"/>
    </source>
</evidence>
<keyword evidence="3" id="KW-0597">Phosphoprotein</keyword>
<reference evidence="12" key="1">
    <citation type="submission" date="2018-05" db="EMBL/GenBank/DDBJ databases">
        <title>Azospirillum thermophila sp. nov., a novel isolated from hot spring.</title>
        <authorList>
            <person name="Zhao Z."/>
        </authorList>
    </citation>
    <scope>NUCLEOTIDE SEQUENCE [LARGE SCALE GENOMIC DNA]</scope>
    <source>
        <strain evidence="12">CFH 70021</strain>
    </source>
</reference>
<dbReference type="GO" id="GO:0005524">
    <property type="term" value="F:ATP binding"/>
    <property type="evidence" value="ECO:0007669"/>
    <property type="project" value="UniProtKB-KW"/>
</dbReference>
<evidence type="ECO:0000256" key="6">
    <source>
        <dbReference type="ARBA" id="ARBA00022777"/>
    </source>
</evidence>
<feature type="region of interest" description="Disordered" evidence="9">
    <location>
        <begin position="1"/>
        <end position="22"/>
    </location>
</feature>
<comment type="catalytic activity">
    <reaction evidence="1">
        <text>ATP + protein L-histidine = ADP + protein N-phospho-L-histidine.</text>
        <dbReference type="EC" id="2.7.13.3"/>
    </reaction>
</comment>
<dbReference type="InterPro" id="IPR036097">
    <property type="entry name" value="HisK_dim/P_sf"/>
</dbReference>
<keyword evidence="6 11" id="KW-0418">Kinase</keyword>
<dbReference type="OrthoDB" id="9789238at2"/>
<dbReference type="AlphaFoldDB" id="A0A2S2CRD9"/>
<feature type="region of interest" description="Disordered" evidence="9">
    <location>
        <begin position="378"/>
        <end position="407"/>
    </location>
</feature>
<evidence type="ECO:0000313" key="12">
    <source>
        <dbReference type="Proteomes" id="UP000245629"/>
    </source>
</evidence>
<dbReference type="CDD" id="cd00082">
    <property type="entry name" value="HisKA"/>
    <property type="match status" value="1"/>
</dbReference>
<dbReference type="Pfam" id="PF00512">
    <property type="entry name" value="HisKA"/>
    <property type="match status" value="1"/>
</dbReference>
<protein>
    <recommendedName>
        <fullName evidence="2">histidine kinase</fullName>
        <ecNumber evidence="2">2.7.13.3</ecNumber>
    </recommendedName>
</protein>